<dbReference type="OrthoDB" id="2442110at2759"/>
<dbReference type="InterPro" id="IPR036047">
    <property type="entry name" value="F-box-like_dom_sf"/>
</dbReference>
<keyword evidence="3" id="KW-1185">Reference proteome</keyword>
<reference evidence="2" key="1">
    <citation type="journal article" date="2020" name="Fungal Divers.">
        <title>Resolving the Mortierellaceae phylogeny through synthesis of multi-gene phylogenetics and phylogenomics.</title>
        <authorList>
            <person name="Vandepol N."/>
            <person name="Liber J."/>
            <person name="Desiro A."/>
            <person name="Na H."/>
            <person name="Kennedy M."/>
            <person name="Barry K."/>
            <person name="Grigoriev I.V."/>
            <person name="Miller A.N."/>
            <person name="O'Donnell K."/>
            <person name="Stajich J.E."/>
            <person name="Bonito G."/>
        </authorList>
    </citation>
    <scope>NUCLEOTIDE SEQUENCE</scope>
    <source>
        <strain evidence="2">BC1065</strain>
    </source>
</reference>
<feature type="region of interest" description="Disordered" evidence="1">
    <location>
        <begin position="187"/>
        <end position="207"/>
    </location>
</feature>
<dbReference type="EMBL" id="JAAAJB010000162">
    <property type="protein sequence ID" value="KAG0263400.1"/>
    <property type="molecule type" value="Genomic_DNA"/>
</dbReference>
<sequence>MNNIQPMDLPELRMMVARHLSSRSLKACTRVCKAWHTSFQPVVWSRFSIHEKYLMEFCQRDKVTRCVDSNWGRSFACNGHYIRNLALVTILGGELFQECLRLIADRCTSLTTLSFESGIRLGIERPESILNLIQAVIEQNPGIQKLSTSRVYCLSLDIYEGLSTQDIVCLLATFPLLEELSVKVSTPSKLEDNEQQPTTDHSTVKQRPSAVKRLTMYGMNSPTGLTTVLERCPKLESMQFQFIEDVHGEATNILPPEFLSDATLTFTHSSTGAIRQILRILAYQQILTFTLDNTSADAFQAIAESHSHRFKHIVISYRAAVPGSLLTILAECVSLKTLRVVEDRAEPSSRIPLPLDLRALIARPWGCVDLEELEMPLALERHRANITSDQVMAATTTSTTTTTTTTAMDDGNEAGSWTELGLSEWQRAELLFMKRLAALTHLRRLTLTGGVSIGLKAVADMAWRLPTGLEHLKDLKCLELLDLSGRKRFQSIDDQYLEQLTLVDFNCVAVSPMTVLATSTALKTLVVTSMHSMSLDVRKVVT</sequence>
<proteinExistence type="predicted"/>
<dbReference type="AlphaFoldDB" id="A0A9P6QDA5"/>
<organism evidence="2 3">
    <name type="scientific">Actinomortierella ambigua</name>
    <dbReference type="NCBI Taxonomy" id="1343610"/>
    <lineage>
        <taxon>Eukaryota</taxon>
        <taxon>Fungi</taxon>
        <taxon>Fungi incertae sedis</taxon>
        <taxon>Mucoromycota</taxon>
        <taxon>Mortierellomycotina</taxon>
        <taxon>Mortierellomycetes</taxon>
        <taxon>Mortierellales</taxon>
        <taxon>Mortierellaceae</taxon>
        <taxon>Actinomortierella</taxon>
    </lineage>
</organism>
<dbReference type="SUPFAM" id="SSF81383">
    <property type="entry name" value="F-box domain"/>
    <property type="match status" value="1"/>
</dbReference>
<name>A0A9P6QDA5_9FUNG</name>
<dbReference type="Proteomes" id="UP000807716">
    <property type="component" value="Unassembled WGS sequence"/>
</dbReference>
<dbReference type="InterPro" id="IPR032675">
    <property type="entry name" value="LRR_dom_sf"/>
</dbReference>
<evidence type="ECO:0000313" key="2">
    <source>
        <dbReference type="EMBL" id="KAG0263400.1"/>
    </source>
</evidence>
<dbReference type="SUPFAM" id="SSF52047">
    <property type="entry name" value="RNI-like"/>
    <property type="match status" value="1"/>
</dbReference>
<evidence type="ECO:0000313" key="3">
    <source>
        <dbReference type="Proteomes" id="UP000807716"/>
    </source>
</evidence>
<gene>
    <name evidence="2" type="ORF">DFQ27_001793</name>
</gene>
<protein>
    <recommendedName>
        <fullName evidence="4">F-box domain-containing protein</fullName>
    </recommendedName>
</protein>
<evidence type="ECO:0000256" key="1">
    <source>
        <dbReference type="SAM" id="MobiDB-lite"/>
    </source>
</evidence>
<evidence type="ECO:0008006" key="4">
    <source>
        <dbReference type="Google" id="ProtNLM"/>
    </source>
</evidence>
<dbReference type="Gene3D" id="3.80.10.10">
    <property type="entry name" value="Ribonuclease Inhibitor"/>
    <property type="match status" value="1"/>
</dbReference>
<comment type="caution">
    <text evidence="2">The sequence shown here is derived from an EMBL/GenBank/DDBJ whole genome shotgun (WGS) entry which is preliminary data.</text>
</comment>
<accession>A0A9P6QDA5</accession>